<proteinExistence type="predicted"/>
<feature type="region of interest" description="Disordered" evidence="1">
    <location>
        <begin position="42"/>
        <end position="75"/>
    </location>
</feature>
<dbReference type="EMBL" id="FLQU01000475">
    <property type="protein sequence ID" value="SBS86168.1"/>
    <property type="molecule type" value="Genomic_DNA"/>
</dbReference>
<evidence type="ECO:0000313" key="3">
    <source>
        <dbReference type="Proteomes" id="UP000078560"/>
    </source>
</evidence>
<gene>
    <name evidence="2" type="ORF">POVCU2_0035630</name>
</gene>
<protein>
    <submittedName>
        <fullName evidence="2">Uncharacterized protein</fullName>
    </submittedName>
</protein>
<feature type="compositionally biased region" description="Basic residues" evidence="1">
    <location>
        <begin position="66"/>
        <end position="75"/>
    </location>
</feature>
<sequence>MHSCEDSVLLSSHTDTYALAQKVSFSFHYNTVKTGNDYRRKCDAQSEEDTKKKTKWESQGGEGKTGKAKNKMRPF</sequence>
<reference evidence="3" key="1">
    <citation type="submission" date="2016-05" db="EMBL/GenBank/DDBJ databases">
        <authorList>
            <person name="Naeem Raeece"/>
        </authorList>
    </citation>
    <scope>NUCLEOTIDE SEQUENCE [LARGE SCALE GENOMIC DNA]</scope>
</reference>
<organism evidence="2 3">
    <name type="scientific">Plasmodium ovale curtisi</name>
    <dbReference type="NCBI Taxonomy" id="864141"/>
    <lineage>
        <taxon>Eukaryota</taxon>
        <taxon>Sar</taxon>
        <taxon>Alveolata</taxon>
        <taxon>Apicomplexa</taxon>
        <taxon>Aconoidasida</taxon>
        <taxon>Haemosporida</taxon>
        <taxon>Plasmodiidae</taxon>
        <taxon>Plasmodium</taxon>
        <taxon>Plasmodium (Plasmodium)</taxon>
    </lineage>
</organism>
<accession>A0A1A8W083</accession>
<evidence type="ECO:0000313" key="2">
    <source>
        <dbReference type="EMBL" id="SBS86168.1"/>
    </source>
</evidence>
<evidence type="ECO:0000256" key="1">
    <source>
        <dbReference type="SAM" id="MobiDB-lite"/>
    </source>
</evidence>
<feature type="compositionally biased region" description="Basic and acidic residues" evidence="1">
    <location>
        <begin position="42"/>
        <end position="51"/>
    </location>
</feature>
<dbReference type="AlphaFoldDB" id="A0A1A8W083"/>
<name>A0A1A8W083_PLAOA</name>
<dbReference type="Proteomes" id="UP000078560">
    <property type="component" value="Unassembled WGS sequence"/>
</dbReference>